<evidence type="ECO:0000256" key="1">
    <source>
        <dbReference type="ARBA" id="ARBA00022801"/>
    </source>
</evidence>
<dbReference type="Gene3D" id="3.20.20.80">
    <property type="entry name" value="Glycosidases"/>
    <property type="match status" value="1"/>
</dbReference>
<organism evidence="4">
    <name type="scientific">Physarum polycephalum</name>
    <name type="common">Many-headed slime mold</name>
    <name type="synonym">Badhamia polycephala</name>
    <dbReference type="NCBI Taxonomy" id="5791"/>
    <lineage>
        <taxon>Eukaryota</taxon>
        <taxon>Amoebozoa</taxon>
        <taxon>Evosea</taxon>
        <taxon>Eumycetozoa</taxon>
        <taxon>Myxogastria</taxon>
        <taxon>Myxogastromycetidae</taxon>
        <taxon>Physariida</taxon>
        <taxon>Physaraceae</taxon>
        <taxon>Physarum</taxon>
    </lineage>
</organism>
<dbReference type="InterPro" id="IPR001579">
    <property type="entry name" value="Glyco_hydro_18_chit_AS"/>
</dbReference>
<feature type="domain" description="GH18" evidence="3">
    <location>
        <begin position="1"/>
        <end position="168"/>
    </location>
</feature>
<reference evidence="4" key="1">
    <citation type="journal article" date="2008" name="Protist">
        <title>Sampling gene diversity across the supergroup Amoebozoa: large EST data sets from Acanthamoeba castellanii, Hartmannella vermiformis, Physarum polycephalum, Hyperamoeba dachnaya and Hyperamoeba sp.</title>
        <authorList>
            <person name="Watkins R.F."/>
            <person name="Gray M.W."/>
        </authorList>
    </citation>
    <scope>NUCLEOTIDE SEQUENCE</scope>
</reference>
<dbReference type="EMBL" id="DQ407653">
    <property type="protein sequence ID" value="ABD72561.1"/>
    <property type="molecule type" value="mRNA"/>
</dbReference>
<feature type="non-terminal residue" evidence="4">
    <location>
        <position position="168"/>
    </location>
</feature>
<dbReference type="CAZy" id="GH18">
    <property type="family name" value="Glycoside Hydrolase Family 18"/>
</dbReference>
<name>Q207V4_PHYPO</name>
<sequence>YNVIIISFYLSGGTAADIAQAWAALPDSTKVDTINQAHSKGAIVLVSLGGSTDAPFDKDPNALGQQVAAWARAQHLDGVDFDLENINQGFTANGKTADQLVSWHAQLAQSASQALGGGVISFAPQGPYFGPIGATDGWVGPSGGYVGVEKQAGQYISFYNAQFYNQGG</sequence>
<evidence type="ECO:0000259" key="3">
    <source>
        <dbReference type="PROSITE" id="PS51910"/>
    </source>
</evidence>
<dbReference type="SUPFAM" id="SSF51445">
    <property type="entry name" value="(Trans)glycosidases"/>
    <property type="match status" value="1"/>
</dbReference>
<dbReference type="InterPro" id="IPR001223">
    <property type="entry name" value="Glyco_hydro18_cat"/>
</dbReference>
<dbReference type="AlphaFoldDB" id="Q207V4"/>
<dbReference type="PROSITE" id="PS01095">
    <property type="entry name" value="GH18_1"/>
    <property type="match status" value="1"/>
</dbReference>
<dbReference type="PROSITE" id="PS51910">
    <property type="entry name" value="GH18_2"/>
    <property type="match status" value="1"/>
</dbReference>
<protein>
    <submittedName>
        <fullName evidence="4">Chitinase-like protein cluster E</fullName>
    </submittedName>
</protein>
<accession>Q207V4</accession>
<keyword evidence="1" id="KW-0378">Hydrolase</keyword>
<dbReference type="GO" id="GO:0005975">
    <property type="term" value="P:carbohydrate metabolic process"/>
    <property type="evidence" value="ECO:0007669"/>
    <property type="project" value="InterPro"/>
</dbReference>
<proteinExistence type="evidence at transcript level"/>
<dbReference type="GO" id="GO:0004553">
    <property type="term" value="F:hydrolase activity, hydrolyzing O-glycosyl compounds"/>
    <property type="evidence" value="ECO:0007669"/>
    <property type="project" value="InterPro"/>
</dbReference>
<keyword evidence="2" id="KW-0326">Glycosidase</keyword>
<evidence type="ECO:0000313" key="4">
    <source>
        <dbReference type="EMBL" id="ABD72561.1"/>
    </source>
</evidence>
<evidence type="ECO:0000256" key="2">
    <source>
        <dbReference type="ARBA" id="ARBA00023295"/>
    </source>
</evidence>
<feature type="non-terminal residue" evidence="4">
    <location>
        <position position="1"/>
    </location>
</feature>
<dbReference type="InterPro" id="IPR017853">
    <property type="entry name" value="GH"/>
</dbReference>